<gene>
    <name evidence="1" type="ORF">METZ01_LOCUS181789</name>
</gene>
<sequence>MKTIAINTHKQRYRWKHQGSYSVIYIHTNQFDYESSLCY</sequence>
<protein>
    <submittedName>
        <fullName evidence="1">Uncharacterized protein</fullName>
    </submittedName>
</protein>
<dbReference type="EMBL" id="UINC01035859">
    <property type="protein sequence ID" value="SVB28935.1"/>
    <property type="molecule type" value="Genomic_DNA"/>
</dbReference>
<organism evidence="1">
    <name type="scientific">marine metagenome</name>
    <dbReference type="NCBI Taxonomy" id="408172"/>
    <lineage>
        <taxon>unclassified sequences</taxon>
        <taxon>metagenomes</taxon>
        <taxon>ecological metagenomes</taxon>
    </lineage>
</organism>
<proteinExistence type="predicted"/>
<name>A0A382CS42_9ZZZZ</name>
<accession>A0A382CS42</accession>
<dbReference type="AlphaFoldDB" id="A0A382CS42"/>
<evidence type="ECO:0000313" key="1">
    <source>
        <dbReference type="EMBL" id="SVB28935.1"/>
    </source>
</evidence>
<reference evidence="1" key="1">
    <citation type="submission" date="2018-05" db="EMBL/GenBank/DDBJ databases">
        <authorList>
            <person name="Lanie J.A."/>
            <person name="Ng W.-L."/>
            <person name="Kazmierczak K.M."/>
            <person name="Andrzejewski T.M."/>
            <person name="Davidsen T.M."/>
            <person name="Wayne K.J."/>
            <person name="Tettelin H."/>
            <person name="Glass J.I."/>
            <person name="Rusch D."/>
            <person name="Podicherti R."/>
            <person name="Tsui H.-C.T."/>
            <person name="Winkler M.E."/>
        </authorList>
    </citation>
    <scope>NUCLEOTIDE SEQUENCE</scope>
</reference>
<feature type="non-terminal residue" evidence="1">
    <location>
        <position position="39"/>
    </location>
</feature>